<dbReference type="Pfam" id="PF01425">
    <property type="entry name" value="Amidase"/>
    <property type="match status" value="1"/>
</dbReference>
<name>A0A317C503_9GAMM</name>
<evidence type="ECO:0000313" key="2">
    <source>
        <dbReference type="EMBL" id="PWQ93377.1"/>
    </source>
</evidence>
<dbReference type="Proteomes" id="UP000245506">
    <property type="component" value="Unassembled WGS sequence"/>
</dbReference>
<evidence type="ECO:0000313" key="3">
    <source>
        <dbReference type="Proteomes" id="UP000245506"/>
    </source>
</evidence>
<dbReference type="InterPro" id="IPR000120">
    <property type="entry name" value="Amidase"/>
</dbReference>
<dbReference type="PANTHER" id="PTHR11895:SF176">
    <property type="entry name" value="AMIDASE AMID-RELATED"/>
    <property type="match status" value="1"/>
</dbReference>
<keyword evidence="3" id="KW-1185">Reference proteome</keyword>
<gene>
    <name evidence="2" type="ORF">DKT75_17215</name>
</gene>
<comment type="caution">
    <text evidence="2">The sequence shown here is derived from an EMBL/GenBank/DDBJ whole genome shotgun (WGS) entry which is preliminary data.</text>
</comment>
<evidence type="ECO:0000259" key="1">
    <source>
        <dbReference type="Pfam" id="PF01425"/>
    </source>
</evidence>
<dbReference type="InterPro" id="IPR036928">
    <property type="entry name" value="AS_sf"/>
</dbReference>
<dbReference type="InterPro" id="IPR023631">
    <property type="entry name" value="Amidase_dom"/>
</dbReference>
<dbReference type="GO" id="GO:0003824">
    <property type="term" value="F:catalytic activity"/>
    <property type="evidence" value="ECO:0007669"/>
    <property type="project" value="InterPro"/>
</dbReference>
<dbReference type="RefSeq" id="WP_109825097.1">
    <property type="nucleotide sequence ID" value="NZ_QGKL01000042.1"/>
</dbReference>
<dbReference type="SUPFAM" id="SSF75304">
    <property type="entry name" value="Amidase signature (AS) enzymes"/>
    <property type="match status" value="1"/>
</dbReference>
<dbReference type="PANTHER" id="PTHR11895">
    <property type="entry name" value="TRANSAMIDASE"/>
    <property type="match status" value="1"/>
</dbReference>
<organism evidence="2 3">
    <name type="scientific">Leucothrix arctica</name>
    <dbReference type="NCBI Taxonomy" id="1481894"/>
    <lineage>
        <taxon>Bacteria</taxon>
        <taxon>Pseudomonadati</taxon>
        <taxon>Pseudomonadota</taxon>
        <taxon>Gammaproteobacteria</taxon>
        <taxon>Thiotrichales</taxon>
        <taxon>Thiotrichaceae</taxon>
        <taxon>Leucothrix</taxon>
    </lineage>
</organism>
<reference evidence="2 3" key="1">
    <citation type="submission" date="2018-05" db="EMBL/GenBank/DDBJ databases">
        <title>Leucothrix arctica sp. nov., isolated from Arctic seawater.</title>
        <authorList>
            <person name="Choi A."/>
            <person name="Baek K."/>
        </authorList>
    </citation>
    <scope>NUCLEOTIDE SEQUENCE [LARGE SCALE GENOMIC DNA]</scope>
    <source>
        <strain evidence="2 3">IMCC9719</strain>
    </source>
</reference>
<accession>A0A317C503</accession>
<proteinExistence type="predicted"/>
<dbReference type="OrthoDB" id="9811471at2"/>
<dbReference type="AlphaFoldDB" id="A0A317C503"/>
<protein>
    <submittedName>
        <fullName evidence="2">Amidase</fullName>
    </submittedName>
</protein>
<sequence>MNPLIINKTAAEIATGLSTNEFTSEALVTEALEAIRNCSDQSIFINVTEKRAMDEAIASDERRKNGQLLSDWDGVPIVWKDLFDLEGLPTTAGSKVYKDAAPAKQDAEVVSNCSALGLVCLGKTNLSEFAYSGLGLNPHYGTPVNPNSSASPKAPGGSSAGSAVAVAQGFTPLAIGTDTAGSVRVPASFCGIAGFKSSQKRYSNKGVFPLSSSLDSLGSFANTVDDLIQIDAFMRGKVSTSVPITDLKNATFLVPENIVFDDISSDIKNAFNQLLENLKAAGATIKVQHFPLFDEVNQLFKNHGTLTVAEAYANHEQLLLSAQAEDMDQRVRNRMLTAKQMSTTDYIRLQWARERLQKETVEMLGDAFLLFPTTPITAPDIAELEASDELFASTNLKALRNTMLGNYLGMPGVSLSIGDDADELPIGVLISAPLDQDDRVLSVSRAIDELLRLKS</sequence>
<dbReference type="Gene3D" id="3.90.1300.10">
    <property type="entry name" value="Amidase signature (AS) domain"/>
    <property type="match status" value="1"/>
</dbReference>
<dbReference type="NCBIfam" id="NF004766">
    <property type="entry name" value="PRK06102.1"/>
    <property type="match status" value="1"/>
</dbReference>
<dbReference type="EMBL" id="QGKL01000042">
    <property type="protein sequence ID" value="PWQ93377.1"/>
    <property type="molecule type" value="Genomic_DNA"/>
</dbReference>
<feature type="domain" description="Amidase" evidence="1">
    <location>
        <begin position="27"/>
        <end position="441"/>
    </location>
</feature>